<reference evidence="2 3" key="1">
    <citation type="submission" date="2017-10" db="EMBL/GenBank/DDBJ databases">
        <title>Comparative genomics in systemic dimorphic fungi from Ajellomycetaceae.</title>
        <authorList>
            <person name="Munoz J.F."/>
            <person name="Mcewen J.G."/>
            <person name="Clay O.K."/>
            <person name="Cuomo C.A."/>
        </authorList>
    </citation>
    <scope>NUCLEOTIDE SEQUENCE [LARGE SCALE GENOMIC DNA]</scope>
    <source>
        <strain evidence="2 3">UAMH130</strain>
    </source>
</reference>
<evidence type="ECO:0000313" key="2">
    <source>
        <dbReference type="EMBL" id="PGG95588.1"/>
    </source>
</evidence>
<organism evidence="2 3">
    <name type="scientific">Blastomyces parvus</name>
    <dbReference type="NCBI Taxonomy" id="2060905"/>
    <lineage>
        <taxon>Eukaryota</taxon>
        <taxon>Fungi</taxon>
        <taxon>Dikarya</taxon>
        <taxon>Ascomycota</taxon>
        <taxon>Pezizomycotina</taxon>
        <taxon>Eurotiomycetes</taxon>
        <taxon>Eurotiomycetidae</taxon>
        <taxon>Onygenales</taxon>
        <taxon>Ajellomycetaceae</taxon>
        <taxon>Blastomyces</taxon>
    </lineage>
</organism>
<dbReference type="Proteomes" id="UP000224080">
    <property type="component" value="Unassembled WGS sequence"/>
</dbReference>
<name>A0A2B7WG63_9EURO</name>
<comment type="caution">
    <text evidence="2">The sequence shown here is derived from an EMBL/GenBank/DDBJ whole genome shotgun (WGS) entry which is preliminary data.</text>
</comment>
<gene>
    <name evidence="2" type="ORF">GX51_08212</name>
</gene>
<feature type="compositionally biased region" description="Polar residues" evidence="1">
    <location>
        <begin position="1"/>
        <end position="21"/>
    </location>
</feature>
<keyword evidence="3" id="KW-1185">Reference proteome</keyword>
<protein>
    <submittedName>
        <fullName evidence="2">Uncharacterized protein</fullName>
    </submittedName>
</protein>
<dbReference type="EMBL" id="PDNC01000218">
    <property type="protein sequence ID" value="PGG95588.1"/>
    <property type="molecule type" value="Genomic_DNA"/>
</dbReference>
<dbReference type="AlphaFoldDB" id="A0A2B7WG63"/>
<evidence type="ECO:0000313" key="3">
    <source>
        <dbReference type="Proteomes" id="UP000224080"/>
    </source>
</evidence>
<feature type="non-terminal residue" evidence="2">
    <location>
        <position position="1"/>
    </location>
</feature>
<feature type="compositionally biased region" description="Polar residues" evidence="1">
    <location>
        <begin position="35"/>
        <end position="46"/>
    </location>
</feature>
<sequence length="56" mass="5948">TSIAGSSRSQSGLIARSSSKPHSWGSLPMAKPKFQQMSGENSNSQPLLKPIHGLLE</sequence>
<proteinExistence type="predicted"/>
<accession>A0A2B7WG63</accession>
<feature type="region of interest" description="Disordered" evidence="1">
    <location>
        <begin position="1"/>
        <end position="56"/>
    </location>
</feature>
<evidence type="ECO:0000256" key="1">
    <source>
        <dbReference type="SAM" id="MobiDB-lite"/>
    </source>
</evidence>